<dbReference type="PANTHER" id="PTHR24292:SF45">
    <property type="entry name" value="CYTOCHROME P450 6G1-RELATED"/>
    <property type="match status" value="1"/>
</dbReference>
<dbReference type="EMBL" id="OU898283">
    <property type="protein sequence ID" value="CAG9838968.1"/>
    <property type="molecule type" value="Genomic_DNA"/>
</dbReference>
<evidence type="ECO:0000256" key="1">
    <source>
        <dbReference type="ARBA" id="ARBA00001971"/>
    </source>
</evidence>
<evidence type="ECO:0000313" key="16">
    <source>
        <dbReference type="Proteomes" id="UP001153709"/>
    </source>
</evidence>
<reference evidence="15" key="1">
    <citation type="submission" date="2022-01" db="EMBL/GenBank/DDBJ databases">
        <authorList>
            <person name="King R."/>
        </authorList>
    </citation>
    <scope>NUCLEOTIDE SEQUENCE</scope>
</reference>
<evidence type="ECO:0000256" key="6">
    <source>
        <dbReference type="ARBA" id="ARBA00022723"/>
    </source>
</evidence>
<dbReference type="Proteomes" id="UP001153709">
    <property type="component" value="Chromosome 8"/>
</dbReference>
<comment type="subcellular location">
    <subcellularLocation>
        <location evidence="3">Endoplasmic reticulum membrane</location>
        <topology evidence="3">Peripheral membrane protein</topology>
    </subcellularLocation>
    <subcellularLocation>
        <location evidence="2">Microsome membrane</location>
        <topology evidence="2">Peripheral membrane protein</topology>
    </subcellularLocation>
</comment>
<evidence type="ECO:0000256" key="11">
    <source>
        <dbReference type="ARBA" id="ARBA00023033"/>
    </source>
</evidence>
<keyword evidence="12" id="KW-0472">Membrane</keyword>
<dbReference type="PRINTS" id="PR00463">
    <property type="entry name" value="EP450I"/>
</dbReference>
<dbReference type="AlphaFoldDB" id="A0A9N9XJH8"/>
<proteinExistence type="inferred from homology"/>
<evidence type="ECO:0000256" key="3">
    <source>
        <dbReference type="ARBA" id="ARBA00004406"/>
    </source>
</evidence>
<name>A0A9N9XJH8_DIABA</name>
<dbReference type="CDD" id="cd11056">
    <property type="entry name" value="CYP6-like"/>
    <property type="match status" value="1"/>
</dbReference>
<keyword evidence="8" id="KW-0492">Microsome</keyword>
<comment type="cofactor">
    <cofactor evidence="1 13">
        <name>heme</name>
        <dbReference type="ChEBI" id="CHEBI:30413"/>
    </cofactor>
</comment>
<dbReference type="InterPro" id="IPR050476">
    <property type="entry name" value="Insect_CytP450_Detox"/>
</dbReference>
<evidence type="ECO:0000256" key="7">
    <source>
        <dbReference type="ARBA" id="ARBA00022824"/>
    </source>
</evidence>
<dbReference type="OrthoDB" id="2789670at2759"/>
<dbReference type="Pfam" id="PF00067">
    <property type="entry name" value="p450"/>
    <property type="match status" value="1"/>
</dbReference>
<keyword evidence="5 13" id="KW-0349">Heme</keyword>
<dbReference type="InterPro" id="IPR001128">
    <property type="entry name" value="Cyt_P450"/>
</dbReference>
<dbReference type="GO" id="GO:0005506">
    <property type="term" value="F:iron ion binding"/>
    <property type="evidence" value="ECO:0007669"/>
    <property type="project" value="InterPro"/>
</dbReference>
<accession>A0A9N9XJH8</accession>
<keyword evidence="9 14" id="KW-0560">Oxidoreductase</keyword>
<dbReference type="GO" id="GO:0004497">
    <property type="term" value="F:monooxygenase activity"/>
    <property type="evidence" value="ECO:0007669"/>
    <property type="project" value="UniProtKB-KW"/>
</dbReference>
<dbReference type="InterPro" id="IPR036396">
    <property type="entry name" value="Cyt_P450_sf"/>
</dbReference>
<dbReference type="SUPFAM" id="SSF48264">
    <property type="entry name" value="Cytochrome P450"/>
    <property type="match status" value="1"/>
</dbReference>
<dbReference type="Gene3D" id="1.10.630.10">
    <property type="entry name" value="Cytochrome P450"/>
    <property type="match status" value="1"/>
</dbReference>
<evidence type="ECO:0000256" key="2">
    <source>
        <dbReference type="ARBA" id="ARBA00004174"/>
    </source>
</evidence>
<evidence type="ECO:0000256" key="12">
    <source>
        <dbReference type="ARBA" id="ARBA00023136"/>
    </source>
</evidence>
<keyword evidence="6 13" id="KW-0479">Metal-binding</keyword>
<dbReference type="PROSITE" id="PS00086">
    <property type="entry name" value="CYTOCHROME_P450"/>
    <property type="match status" value="1"/>
</dbReference>
<evidence type="ECO:0000256" key="8">
    <source>
        <dbReference type="ARBA" id="ARBA00022848"/>
    </source>
</evidence>
<dbReference type="GO" id="GO:0020037">
    <property type="term" value="F:heme binding"/>
    <property type="evidence" value="ECO:0007669"/>
    <property type="project" value="InterPro"/>
</dbReference>
<evidence type="ECO:0008006" key="17">
    <source>
        <dbReference type="Google" id="ProtNLM"/>
    </source>
</evidence>
<evidence type="ECO:0000256" key="4">
    <source>
        <dbReference type="ARBA" id="ARBA00010617"/>
    </source>
</evidence>
<keyword evidence="10 13" id="KW-0408">Iron</keyword>
<dbReference type="InterPro" id="IPR002401">
    <property type="entry name" value="Cyt_P450_E_grp-I"/>
</dbReference>
<evidence type="ECO:0000256" key="10">
    <source>
        <dbReference type="ARBA" id="ARBA00023004"/>
    </source>
</evidence>
<sequence>MLLTSSWIMDTTICISLIILLIYKYLTRYFDYWEKRNVPYFKPTLVFGNFKDVFTFKITIQEQLKKLYDKMDAPYFGVFLFDEPMLVLKDPKLIKDVLIKDSAIFANRRPPTPTHRLMEDSVVFMKYPHWKKVRTRLTPVFTSAMLKNMHTEVSEITKAMVQYLHKNKKTIDGRGLGNIFTDEFIFKCFFGVNLDGFGDKPTSLQPIVTKLNGFSLRNAIVQNLFFVKPSWVKHLKLNFFKDSSLRIFEDIFKQGMKARDHYNGKPLNYVDFANKGVRQLEEGMNVTKEMNTSIAGAILFLIAGKDTLNTLFSFTLYELAVSEYIQTRLRKDIQENIKKYGGITYEGMQDNKYLDMCIKESMRKYPPIPFLDRVPISDYQFEGSDLKLEGDKITVLIPSFAINRDEKYFPNSELYDPERFLEETVPECYIPFGEGPRACIGRRLGMLSLAIGLSYVLMNFKIEKSPETPSKIEFEPKSMPLMSKGGLPLRMTPLGDEIYL</sequence>
<evidence type="ECO:0000256" key="5">
    <source>
        <dbReference type="ARBA" id="ARBA00022617"/>
    </source>
</evidence>
<evidence type="ECO:0000313" key="15">
    <source>
        <dbReference type="EMBL" id="CAG9838968.1"/>
    </source>
</evidence>
<evidence type="ECO:0000256" key="13">
    <source>
        <dbReference type="PIRSR" id="PIRSR602401-1"/>
    </source>
</evidence>
<dbReference type="GO" id="GO:0005789">
    <property type="term" value="C:endoplasmic reticulum membrane"/>
    <property type="evidence" value="ECO:0007669"/>
    <property type="project" value="UniProtKB-SubCell"/>
</dbReference>
<keyword evidence="16" id="KW-1185">Reference proteome</keyword>
<keyword evidence="7" id="KW-0256">Endoplasmic reticulum</keyword>
<dbReference type="PANTHER" id="PTHR24292">
    <property type="entry name" value="CYTOCHROME P450"/>
    <property type="match status" value="1"/>
</dbReference>
<evidence type="ECO:0000256" key="9">
    <source>
        <dbReference type="ARBA" id="ARBA00023002"/>
    </source>
</evidence>
<dbReference type="PRINTS" id="PR00385">
    <property type="entry name" value="P450"/>
</dbReference>
<protein>
    <recommendedName>
        <fullName evidence="17">Cytochrome P450</fullName>
    </recommendedName>
</protein>
<feature type="binding site" description="axial binding residue" evidence="13">
    <location>
        <position position="439"/>
    </location>
    <ligand>
        <name>heme</name>
        <dbReference type="ChEBI" id="CHEBI:30413"/>
    </ligand>
    <ligandPart>
        <name>Fe</name>
        <dbReference type="ChEBI" id="CHEBI:18248"/>
    </ligandPart>
</feature>
<gene>
    <name evidence="15" type="ORF">DIABBA_LOCUS11778</name>
</gene>
<organism evidence="15 16">
    <name type="scientific">Diabrotica balteata</name>
    <name type="common">Banded cucumber beetle</name>
    <dbReference type="NCBI Taxonomy" id="107213"/>
    <lineage>
        <taxon>Eukaryota</taxon>
        <taxon>Metazoa</taxon>
        <taxon>Ecdysozoa</taxon>
        <taxon>Arthropoda</taxon>
        <taxon>Hexapoda</taxon>
        <taxon>Insecta</taxon>
        <taxon>Pterygota</taxon>
        <taxon>Neoptera</taxon>
        <taxon>Endopterygota</taxon>
        <taxon>Coleoptera</taxon>
        <taxon>Polyphaga</taxon>
        <taxon>Cucujiformia</taxon>
        <taxon>Chrysomeloidea</taxon>
        <taxon>Chrysomelidae</taxon>
        <taxon>Galerucinae</taxon>
        <taxon>Diabroticina</taxon>
        <taxon>Diabroticites</taxon>
        <taxon>Diabrotica</taxon>
    </lineage>
</organism>
<dbReference type="GO" id="GO:0016705">
    <property type="term" value="F:oxidoreductase activity, acting on paired donors, with incorporation or reduction of molecular oxygen"/>
    <property type="evidence" value="ECO:0007669"/>
    <property type="project" value="InterPro"/>
</dbReference>
<dbReference type="InterPro" id="IPR017972">
    <property type="entry name" value="Cyt_P450_CS"/>
</dbReference>
<evidence type="ECO:0000256" key="14">
    <source>
        <dbReference type="RuleBase" id="RU000461"/>
    </source>
</evidence>
<comment type="similarity">
    <text evidence="4 14">Belongs to the cytochrome P450 family.</text>
</comment>
<keyword evidence="11 14" id="KW-0503">Monooxygenase</keyword>